<keyword evidence="4" id="KW-1185">Reference proteome</keyword>
<reference evidence="4" key="1">
    <citation type="submission" date="2011-05" db="EMBL/GenBank/DDBJ databases">
        <authorList>
            <person name="Richards S.R."/>
            <person name="Qu J."/>
            <person name="Jiang H."/>
            <person name="Jhangiani S.N."/>
            <person name="Agravi P."/>
            <person name="Goodspeed R."/>
            <person name="Gross S."/>
            <person name="Mandapat C."/>
            <person name="Jackson L."/>
            <person name="Mathew T."/>
            <person name="Pu L."/>
            <person name="Thornton R."/>
            <person name="Saada N."/>
            <person name="Wilczek-Boney K.B."/>
            <person name="Lee S."/>
            <person name="Kovar C."/>
            <person name="Wu Y."/>
            <person name="Scherer S.E."/>
            <person name="Worley K.C."/>
            <person name="Muzny D.M."/>
            <person name="Gibbs R."/>
        </authorList>
    </citation>
    <scope>NUCLEOTIDE SEQUENCE</scope>
    <source>
        <strain evidence="4">Brora</strain>
    </source>
</reference>
<evidence type="ECO:0000313" key="4">
    <source>
        <dbReference type="Proteomes" id="UP000014500"/>
    </source>
</evidence>
<feature type="domain" description="Granulins" evidence="2">
    <location>
        <begin position="77"/>
        <end position="128"/>
    </location>
</feature>
<dbReference type="SMART" id="SM00277">
    <property type="entry name" value="GRAN"/>
    <property type="match status" value="1"/>
</dbReference>
<dbReference type="EMBL" id="AFFK01020351">
    <property type="status" value="NOT_ANNOTATED_CDS"/>
    <property type="molecule type" value="Genomic_DNA"/>
</dbReference>
<dbReference type="Gene3D" id="2.10.25.160">
    <property type="entry name" value="Granulin"/>
    <property type="match status" value="1"/>
</dbReference>
<proteinExistence type="predicted"/>
<keyword evidence="1" id="KW-1015">Disulfide bond</keyword>
<reference evidence="3" key="2">
    <citation type="submission" date="2015-02" db="UniProtKB">
        <authorList>
            <consortium name="EnsemblMetazoa"/>
        </authorList>
    </citation>
    <scope>IDENTIFICATION</scope>
</reference>
<evidence type="ECO:0000256" key="1">
    <source>
        <dbReference type="ARBA" id="ARBA00023157"/>
    </source>
</evidence>
<name>T1IYT8_STRMM</name>
<organism evidence="3 4">
    <name type="scientific">Strigamia maritima</name>
    <name type="common">European centipede</name>
    <name type="synonym">Geophilus maritimus</name>
    <dbReference type="NCBI Taxonomy" id="126957"/>
    <lineage>
        <taxon>Eukaryota</taxon>
        <taxon>Metazoa</taxon>
        <taxon>Ecdysozoa</taxon>
        <taxon>Arthropoda</taxon>
        <taxon>Myriapoda</taxon>
        <taxon>Chilopoda</taxon>
        <taxon>Pleurostigmophora</taxon>
        <taxon>Geophilomorpha</taxon>
        <taxon>Linotaeniidae</taxon>
        <taxon>Strigamia</taxon>
    </lineage>
</organism>
<protein>
    <recommendedName>
        <fullName evidence="2">Granulins domain-containing protein</fullName>
    </recommendedName>
</protein>
<dbReference type="AlphaFoldDB" id="T1IYT8"/>
<accession>T1IYT8</accession>
<dbReference type="InterPro" id="IPR037277">
    <property type="entry name" value="Granulin_sf"/>
</dbReference>
<evidence type="ECO:0000259" key="2">
    <source>
        <dbReference type="SMART" id="SM00277"/>
    </source>
</evidence>
<dbReference type="Pfam" id="PF00396">
    <property type="entry name" value="Granulin"/>
    <property type="match status" value="1"/>
</dbReference>
<sequence length="143" mass="15733">MGRFCLTRVTARVTFPPHMVLLRIIALTFVPLSKLDQFAVKTGSPSEIFAPASGGNTKKSSYQLKLLGKSLSTEIVCPDSRRCNGNRETCCEGKDGFSFCCWHPQATCCEDKISCCPSGQRCMGSNFCSGDPWAMFNGIFRNK</sequence>
<dbReference type="EnsemblMetazoa" id="SMAR006406-RA">
    <property type="protein sequence ID" value="SMAR006406-PA"/>
    <property type="gene ID" value="SMAR006406"/>
</dbReference>
<dbReference type="Proteomes" id="UP000014500">
    <property type="component" value="Unassembled WGS sequence"/>
</dbReference>
<evidence type="ECO:0000313" key="3">
    <source>
        <dbReference type="EnsemblMetazoa" id="SMAR006406-PA"/>
    </source>
</evidence>
<dbReference type="InterPro" id="IPR000118">
    <property type="entry name" value="Granulin"/>
</dbReference>
<dbReference type="HOGENOM" id="CLU_1808632_0_0_1"/>